<gene>
    <name evidence="1" type="ORF">V6N11_065315</name>
</gene>
<organism evidence="1 2">
    <name type="scientific">Hibiscus sabdariffa</name>
    <name type="common">roselle</name>
    <dbReference type="NCBI Taxonomy" id="183260"/>
    <lineage>
        <taxon>Eukaryota</taxon>
        <taxon>Viridiplantae</taxon>
        <taxon>Streptophyta</taxon>
        <taxon>Embryophyta</taxon>
        <taxon>Tracheophyta</taxon>
        <taxon>Spermatophyta</taxon>
        <taxon>Magnoliopsida</taxon>
        <taxon>eudicotyledons</taxon>
        <taxon>Gunneridae</taxon>
        <taxon>Pentapetalae</taxon>
        <taxon>rosids</taxon>
        <taxon>malvids</taxon>
        <taxon>Malvales</taxon>
        <taxon>Malvaceae</taxon>
        <taxon>Malvoideae</taxon>
        <taxon>Hibiscus</taxon>
    </lineage>
</organism>
<proteinExistence type="predicted"/>
<protein>
    <submittedName>
        <fullName evidence="1">Uncharacterized protein</fullName>
    </submittedName>
</protein>
<dbReference type="EMBL" id="JBBPBN010000039">
    <property type="protein sequence ID" value="KAK8999821.1"/>
    <property type="molecule type" value="Genomic_DNA"/>
</dbReference>
<keyword evidence="2" id="KW-1185">Reference proteome</keyword>
<reference evidence="1 2" key="1">
    <citation type="journal article" date="2024" name="G3 (Bethesda)">
        <title>Genome assembly of Hibiscus sabdariffa L. provides insights into metabolisms of medicinal natural products.</title>
        <authorList>
            <person name="Kim T."/>
        </authorList>
    </citation>
    <scope>NUCLEOTIDE SEQUENCE [LARGE SCALE GENOMIC DNA]</scope>
    <source>
        <strain evidence="1">TK-2024</strain>
        <tissue evidence="1">Old leaves</tissue>
    </source>
</reference>
<comment type="caution">
    <text evidence="1">The sequence shown here is derived from an EMBL/GenBank/DDBJ whole genome shotgun (WGS) entry which is preliminary data.</text>
</comment>
<evidence type="ECO:0000313" key="1">
    <source>
        <dbReference type="EMBL" id="KAK8999821.1"/>
    </source>
</evidence>
<name>A0ABR2QGL7_9ROSI</name>
<dbReference type="Proteomes" id="UP001396334">
    <property type="component" value="Unassembled WGS sequence"/>
</dbReference>
<evidence type="ECO:0000313" key="2">
    <source>
        <dbReference type="Proteomes" id="UP001396334"/>
    </source>
</evidence>
<accession>A0ABR2QGL7</accession>
<sequence length="89" mass="9986">MLFWCIQYRYTSKRIGTCSSKTSRCNFCTRRTGTVVGVQVRFATRIGTAVGVQVRFAIRIGTAVGVQVRFAIRTGTTLGVSVRPELFRY</sequence>